<evidence type="ECO:0000256" key="11">
    <source>
        <dbReference type="ARBA" id="ARBA00023004"/>
    </source>
</evidence>
<evidence type="ECO:0000256" key="13">
    <source>
        <dbReference type="ARBA" id="ARBA00023324"/>
    </source>
</evidence>
<dbReference type="FunFam" id="1.10.420.10:FF:000007">
    <property type="entry name" value="Peroxidase"/>
    <property type="match status" value="1"/>
</dbReference>
<feature type="binding site" evidence="16">
    <location>
        <position position="127"/>
    </location>
    <ligand>
        <name>Ca(2+)</name>
        <dbReference type="ChEBI" id="CHEBI:29108"/>
        <label>1</label>
    </ligand>
</feature>
<dbReference type="RefSeq" id="XP_021843634.1">
    <property type="nucleotide sequence ID" value="XM_021987942.2"/>
</dbReference>
<dbReference type="CDD" id="cd00693">
    <property type="entry name" value="secretory_peroxidase"/>
    <property type="match status" value="1"/>
</dbReference>
<comment type="catalytic activity">
    <reaction evidence="1 19">
        <text>2 a phenolic donor + H2O2 = 2 a phenolic radical donor + 2 H2O</text>
        <dbReference type="Rhea" id="RHEA:56136"/>
        <dbReference type="ChEBI" id="CHEBI:15377"/>
        <dbReference type="ChEBI" id="CHEBI:16240"/>
        <dbReference type="ChEBI" id="CHEBI:139520"/>
        <dbReference type="ChEBI" id="CHEBI:139521"/>
        <dbReference type="EC" id="1.11.1.7"/>
    </reaction>
</comment>
<dbReference type="PRINTS" id="PR00461">
    <property type="entry name" value="PLPEROXIDASE"/>
</dbReference>
<evidence type="ECO:0000256" key="18">
    <source>
        <dbReference type="PIRSR" id="PIRSR600823-5"/>
    </source>
</evidence>
<feature type="binding site" evidence="16">
    <location>
        <position position="129"/>
    </location>
    <ligand>
        <name>Ca(2+)</name>
        <dbReference type="ChEBI" id="CHEBI:29108"/>
        <label>1</label>
    </ligand>
</feature>
<protein>
    <recommendedName>
        <fullName evidence="3 19">Peroxidase</fullName>
        <ecNumber evidence="3 19">1.11.1.7</ecNumber>
    </recommendedName>
</protein>
<dbReference type="SUPFAM" id="SSF48113">
    <property type="entry name" value="Heme-dependent peroxidases"/>
    <property type="match status" value="1"/>
</dbReference>
<evidence type="ECO:0000256" key="6">
    <source>
        <dbReference type="ARBA" id="ARBA00022617"/>
    </source>
</evidence>
<keyword evidence="7 16" id="KW-0479">Metal-binding</keyword>
<dbReference type="InterPro" id="IPR033905">
    <property type="entry name" value="Secretory_peroxidase"/>
</dbReference>
<dbReference type="EC" id="1.11.1.7" evidence="3 19"/>
<evidence type="ECO:0000256" key="12">
    <source>
        <dbReference type="ARBA" id="ARBA00023157"/>
    </source>
</evidence>
<keyword evidence="11 16" id="KW-0408">Iron</keyword>
<feature type="binding site" evidence="16">
    <location>
        <position position="131"/>
    </location>
    <ligand>
        <name>Ca(2+)</name>
        <dbReference type="ChEBI" id="CHEBI:29108"/>
        <label>1</label>
    </ligand>
</feature>
<accession>A0A9R0I8V0</accession>
<keyword evidence="4 19" id="KW-0964">Secreted</keyword>
<feature type="domain" description="Plant heme peroxidase family profile" evidence="21">
    <location>
        <begin position="79"/>
        <end position="374"/>
    </location>
</feature>
<keyword evidence="5 19" id="KW-0575">Peroxidase</keyword>
<evidence type="ECO:0000256" key="20">
    <source>
        <dbReference type="SAM" id="MobiDB-lite"/>
    </source>
</evidence>
<keyword evidence="12 18" id="KW-1015">Disulfide bond</keyword>
<keyword evidence="13 19" id="KW-0376">Hydrogen peroxide</keyword>
<evidence type="ECO:0000313" key="22">
    <source>
        <dbReference type="Proteomes" id="UP000813463"/>
    </source>
</evidence>
<evidence type="ECO:0000256" key="14">
    <source>
        <dbReference type="PIRSR" id="PIRSR600823-1"/>
    </source>
</evidence>
<keyword evidence="22" id="KW-1185">Reference proteome</keyword>
<reference evidence="23" key="2">
    <citation type="submission" date="2025-08" db="UniProtKB">
        <authorList>
            <consortium name="RefSeq"/>
        </authorList>
    </citation>
    <scope>IDENTIFICATION</scope>
    <source>
        <tissue evidence="23">Leaf</tissue>
    </source>
</reference>
<dbReference type="PROSITE" id="PS50873">
    <property type="entry name" value="PEROXIDASE_4"/>
    <property type="match status" value="1"/>
</dbReference>
<dbReference type="PANTHER" id="PTHR31517">
    <property type="match status" value="1"/>
</dbReference>
<dbReference type="Gene3D" id="1.10.520.10">
    <property type="match status" value="1"/>
</dbReference>
<reference evidence="22" key="1">
    <citation type="journal article" date="2021" name="Nat. Commun.">
        <title>Genomic analyses provide insights into spinach domestication and the genetic basis of agronomic traits.</title>
        <authorList>
            <person name="Cai X."/>
            <person name="Sun X."/>
            <person name="Xu C."/>
            <person name="Sun H."/>
            <person name="Wang X."/>
            <person name="Ge C."/>
            <person name="Zhang Z."/>
            <person name="Wang Q."/>
            <person name="Fei Z."/>
            <person name="Jiao C."/>
            <person name="Wang Q."/>
        </authorList>
    </citation>
    <scope>NUCLEOTIDE SEQUENCE [LARGE SCALE GENOMIC DNA]</scope>
    <source>
        <strain evidence="22">cv. Varoflay</strain>
    </source>
</reference>
<evidence type="ECO:0000313" key="23">
    <source>
        <dbReference type="RefSeq" id="XP_021843634.1"/>
    </source>
</evidence>
<dbReference type="GeneID" id="110783588"/>
<dbReference type="AlphaFoldDB" id="A0A9R0I8V0"/>
<keyword evidence="6 19" id="KW-0349">Heme</keyword>
<keyword evidence="8 19" id="KW-0732">Signal</keyword>
<evidence type="ECO:0000256" key="1">
    <source>
        <dbReference type="ARBA" id="ARBA00000189"/>
    </source>
</evidence>
<feature type="binding site" evidence="16">
    <location>
        <position position="122"/>
    </location>
    <ligand>
        <name>Ca(2+)</name>
        <dbReference type="ChEBI" id="CHEBI:29108"/>
        <label>1</label>
    </ligand>
</feature>
<dbReference type="GO" id="GO:0140825">
    <property type="term" value="F:lactoperoxidase activity"/>
    <property type="evidence" value="ECO:0007669"/>
    <property type="project" value="UniProtKB-EC"/>
</dbReference>
<evidence type="ECO:0000256" key="3">
    <source>
        <dbReference type="ARBA" id="ARBA00012313"/>
    </source>
</evidence>
<dbReference type="InterPro" id="IPR010255">
    <property type="entry name" value="Haem_peroxidase_sf"/>
</dbReference>
<evidence type="ECO:0000256" key="16">
    <source>
        <dbReference type="PIRSR" id="PIRSR600823-3"/>
    </source>
</evidence>
<feature type="compositionally biased region" description="Polar residues" evidence="20">
    <location>
        <begin position="40"/>
        <end position="52"/>
    </location>
</feature>
<feature type="active site" description="Proton acceptor" evidence="14">
    <location>
        <position position="121"/>
    </location>
</feature>
<name>A0A9R0I8V0_SPIOL</name>
<dbReference type="Gene3D" id="1.10.420.10">
    <property type="entry name" value="Peroxidase, domain 2"/>
    <property type="match status" value="1"/>
</dbReference>
<evidence type="ECO:0000256" key="19">
    <source>
        <dbReference type="RuleBase" id="RU362060"/>
    </source>
</evidence>
<dbReference type="GO" id="GO:0042744">
    <property type="term" value="P:hydrogen peroxide catabolic process"/>
    <property type="evidence" value="ECO:0007669"/>
    <property type="project" value="UniProtKB-KW"/>
</dbReference>
<evidence type="ECO:0000256" key="5">
    <source>
        <dbReference type="ARBA" id="ARBA00022559"/>
    </source>
</evidence>
<dbReference type="Pfam" id="PF00141">
    <property type="entry name" value="peroxidase"/>
    <property type="match status" value="1"/>
</dbReference>
<evidence type="ECO:0000256" key="15">
    <source>
        <dbReference type="PIRSR" id="PIRSR600823-2"/>
    </source>
</evidence>
<feature type="compositionally biased region" description="Low complexity" evidence="20">
    <location>
        <begin position="53"/>
        <end position="63"/>
    </location>
</feature>
<feature type="binding site" evidence="15">
    <location>
        <position position="212"/>
    </location>
    <ligand>
        <name>substrate</name>
    </ligand>
</feature>
<evidence type="ECO:0000256" key="7">
    <source>
        <dbReference type="ARBA" id="ARBA00022723"/>
    </source>
</evidence>
<feature type="binding site" evidence="16">
    <location>
        <position position="125"/>
    </location>
    <ligand>
        <name>Ca(2+)</name>
        <dbReference type="ChEBI" id="CHEBI:29108"/>
        <label>1</label>
    </ligand>
</feature>
<evidence type="ECO:0000256" key="9">
    <source>
        <dbReference type="ARBA" id="ARBA00022837"/>
    </source>
</evidence>
<dbReference type="InterPro" id="IPR002016">
    <property type="entry name" value="Haem_peroxidase"/>
</dbReference>
<evidence type="ECO:0000256" key="4">
    <source>
        <dbReference type="ARBA" id="ARBA00022525"/>
    </source>
</evidence>
<feature type="chain" id="PRO_5040544762" description="Peroxidase" evidence="19">
    <location>
        <begin position="27"/>
        <end position="374"/>
    </location>
</feature>
<proteinExistence type="inferred from homology"/>
<organism evidence="22 23">
    <name type="scientific">Spinacia oleracea</name>
    <name type="common">Spinach</name>
    <dbReference type="NCBI Taxonomy" id="3562"/>
    <lineage>
        <taxon>Eukaryota</taxon>
        <taxon>Viridiplantae</taxon>
        <taxon>Streptophyta</taxon>
        <taxon>Embryophyta</taxon>
        <taxon>Tracheophyta</taxon>
        <taxon>Spermatophyta</taxon>
        <taxon>Magnoliopsida</taxon>
        <taxon>eudicotyledons</taxon>
        <taxon>Gunneridae</taxon>
        <taxon>Pentapetalae</taxon>
        <taxon>Caryophyllales</taxon>
        <taxon>Chenopodiaceae</taxon>
        <taxon>Chenopodioideae</taxon>
        <taxon>Anserineae</taxon>
        <taxon>Spinacia</taxon>
    </lineage>
</organism>
<dbReference type="GO" id="GO:0005576">
    <property type="term" value="C:extracellular region"/>
    <property type="evidence" value="ECO:0007669"/>
    <property type="project" value="UniProtKB-SubCell"/>
</dbReference>
<keyword evidence="10 19" id="KW-0560">Oxidoreductase</keyword>
<dbReference type="PRINTS" id="PR00458">
    <property type="entry name" value="PEROXIDASE"/>
</dbReference>
<evidence type="ECO:0000259" key="21">
    <source>
        <dbReference type="PROSITE" id="PS50873"/>
    </source>
</evidence>
<dbReference type="GO" id="GO:0020037">
    <property type="term" value="F:heme binding"/>
    <property type="evidence" value="ECO:0007669"/>
    <property type="project" value="UniProtKB-UniRule"/>
</dbReference>
<dbReference type="PANTHER" id="PTHR31517:SF59">
    <property type="entry name" value="PEROXIDASE"/>
    <property type="match status" value="1"/>
</dbReference>
<feature type="binding site" description="axial binding residue" evidence="16">
    <location>
        <position position="242"/>
    </location>
    <ligand>
        <name>heme b</name>
        <dbReference type="ChEBI" id="CHEBI:60344"/>
    </ligand>
    <ligandPart>
        <name>Fe</name>
        <dbReference type="ChEBI" id="CHEBI:18248"/>
    </ligandPart>
</feature>
<feature type="disulfide bond" evidence="18">
    <location>
        <begin position="89"/>
        <end position="166"/>
    </location>
</feature>
<evidence type="ECO:0000256" key="2">
    <source>
        <dbReference type="ARBA" id="ARBA00002322"/>
    </source>
</evidence>
<feature type="disulfide bond" evidence="18">
    <location>
        <begin position="123"/>
        <end position="128"/>
    </location>
</feature>
<comment type="function">
    <text evidence="2">Removal of H(2)O(2), oxidation of toxic reductants, biosynthesis and degradation of lignin, suberization, auxin catabolism, response to environmental stresses such as wounding, pathogen attack and oxidative stress. These functions might be dependent on each isozyme/isoform in each plant tissue.</text>
</comment>
<comment type="cofactor">
    <cofactor evidence="16 19">
        <name>heme b</name>
        <dbReference type="ChEBI" id="CHEBI:60344"/>
    </cofactor>
    <text evidence="16 19">Binds 1 heme b (iron(II)-protoporphyrin IX) group per subunit.</text>
</comment>
<dbReference type="GO" id="GO:0046872">
    <property type="term" value="F:metal ion binding"/>
    <property type="evidence" value="ECO:0007669"/>
    <property type="project" value="UniProtKB-UniRule"/>
</dbReference>
<keyword evidence="9 16" id="KW-0106">Calcium</keyword>
<evidence type="ECO:0000256" key="17">
    <source>
        <dbReference type="PIRSR" id="PIRSR600823-4"/>
    </source>
</evidence>
<dbReference type="InterPro" id="IPR000823">
    <property type="entry name" value="Peroxidase_pln"/>
</dbReference>
<dbReference type="OrthoDB" id="1705090at2759"/>
<comment type="cofactor">
    <cofactor evidence="16 19">
        <name>Ca(2+)</name>
        <dbReference type="ChEBI" id="CHEBI:29108"/>
    </cofactor>
    <text evidence="16 19">Binds 2 calcium ions per subunit.</text>
</comment>
<gene>
    <name evidence="23" type="primary">LOC110783588</name>
</gene>
<dbReference type="KEGG" id="soe:110783588"/>
<comment type="subcellular location">
    <subcellularLocation>
        <location evidence="19">Secreted</location>
    </subcellularLocation>
</comment>
<dbReference type="GO" id="GO:0006979">
    <property type="term" value="P:response to oxidative stress"/>
    <property type="evidence" value="ECO:0007669"/>
    <property type="project" value="UniProtKB-UniRule"/>
</dbReference>
<comment type="similarity">
    <text evidence="19">Belongs to the peroxidase family. Classical plant (class III) peroxidase subfamily.</text>
</comment>
<feature type="region of interest" description="Disordered" evidence="20">
    <location>
        <begin position="40"/>
        <end position="63"/>
    </location>
</feature>
<feature type="disulfide bond" evidence="18">
    <location>
        <begin position="172"/>
        <end position="370"/>
    </location>
</feature>
<sequence>MKFPTNFGLVMVTLGLMLISSPLAECGAFGLKVNLRNPFSKQNSKPTKTSETPAQSPAAGLAPAPSPFSSYPWTPSGSGLVVGFYNDKCDSNVEVIIEFLVEQEFKKDPTILPALLRLQFHDCFVHGCDASILVDGPSTEKTAEANLSVRGYEFIERLKAALESECPGVVSCADIIAVATKVLIKLGGGLDYPVETGRKDGLVSNAADVQLPNPSMTVDEAAAVFAAKNFTLEEMVVLLGYHAVGIAHCNFFQDRLYQGTAQFDSEMDPSLVRQLKQTCPQSPITNNTTPLNQDSTNNNTLNNRFYGELLGNRGLLAVDQALSRDPASSTIVTKLSQNRALFDIRTAQVMIKLQAVEVLIGDQGGIRKTCGNIN</sequence>
<feature type="site" description="Transition state stabilizer" evidence="17">
    <location>
        <position position="117"/>
    </location>
</feature>
<evidence type="ECO:0000256" key="8">
    <source>
        <dbReference type="ARBA" id="ARBA00022729"/>
    </source>
</evidence>
<feature type="disulfide bond" evidence="18">
    <location>
        <begin position="249"/>
        <end position="279"/>
    </location>
</feature>
<feature type="binding site" evidence="16">
    <location>
        <position position="294"/>
    </location>
    <ligand>
        <name>Ca(2+)</name>
        <dbReference type="ChEBI" id="CHEBI:29108"/>
        <label>2</label>
    </ligand>
</feature>
<feature type="binding site" evidence="16">
    <location>
        <position position="140"/>
    </location>
    <ligand>
        <name>Ca(2+)</name>
        <dbReference type="ChEBI" id="CHEBI:29108"/>
        <label>1</label>
    </ligand>
</feature>
<feature type="signal peptide" evidence="19">
    <location>
        <begin position="1"/>
        <end position="26"/>
    </location>
</feature>
<evidence type="ECO:0000256" key="10">
    <source>
        <dbReference type="ARBA" id="ARBA00023002"/>
    </source>
</evidence>
<dbReference type="Proteomes" id="UP000813463">
    <property type="component" value="Chromosome 4"/>
</dbReference>